<organism evidence="2 3">
    <name type="scientific">Piscinibacter aquaticus</name>
    <dbReference type="NCBI Taxonomy" id="392597"/>
    <lineage>
        <taxon>Bacteria</taxon>
        <taxon>Pseudomonadati</taxon>
        <taxon>Pseudomonadota</taxon>
        <taxon>Betaproteobacteria</taxon>
        <taxon>Burkholderiales</taxon>
        <taxon>Sphaerotilaceae</taxon>
        <taxon>Piscinibacter</taxon>
    </lineage>
</organism>
<proteinExistence type="predicted"/>
<dbReference type="Proteomes" id="UP000321832">
    <property type="component" value="Unassembled WGS sequence"/>
</dbReference>
<comment type="caution">
    <text evidence="2">The sequence shown here is derived from an EMBL/GenBank/DDBJ whole genome shotgun (WGS) entry which is preliminary data.</text>
</comment>
<gene>
    <name evidence="2" type="ORF">FSC37_18245</name>
</gene>
<name>A0A5C6U1R9_9BURK</name>
<protein>
    <submittedName>
        <fullName evidence="2">Uncharacterized protein</fullName>
    </submittedName>
</protein>
<sequence length="257" mass="26980">MEPHASVAAFLFITLAALLQLPWEDPLAQRWTGTAAWAVLTAWSIGASFALTPRHRGPAAAIALGTAAGIGLVQWVGVATLLLALLSTAACAIAGLLVIAGLGRTRSLAARGLTLGAPLLGLACAAFAPTVLRCGEAVSVEGSRPWVSLQALAAEDQQDRRNGCFVLNPTRDVQRRTSVLRILAAHPSPPPQAAADAAIVLLHAFTVAELRLSHQLFRLAAASGHVPAYELEKAALDRLQLALGRPQVHGTQRFHHL</sequence>
<dbReference type="EMBL" id="VOPW01000001">
    <property type="protein sequence ID" value="TXC67003.1"/>
    <property type="molecule type" value="Genomic_DNA"/>
</dbReference>
<feature type="transmembrane region" description="Helical" evidence="1">
    <location>
        <begin position="82"/>
        <end position="100"/>
    </location>
</feature>
<keyword evidence="1" id="KW-0472">Membrane</keyword>
<evidence type="ECO:0000313" key="3">
    <source>
        <dbReference type="Proteomes" id="UP000321832"/>
    </source>
</evidence>
<keyword evidence="1" id="KW-1133">Transmembrane helix</keyword>
<dbReference type="AlphaFoldDB" id="A0A5C6U1R9"/>
<feature type="transmembrane region" description="Helical" evidence="1">
    <location>
        <begin position="35"/>
        <end position="52"/>
    </location>
</feature>
<accession>A0A5C6U1R9</accession>
<evidence type="ECO:0000313" key="2">
    <source>
        <dbReference type="EMBL" id="TXC67003.1"/>
    </source>
</evidence>
<feature type="transmembrane region" description="Helical" evidence="1">
    <location>
        <begin position="59"/>
        <end position="76"/>
    </location>
</feature>
<keyword evidence="3" id="KW-1185">Reference proteome</keyword>
<reference evidence="2 3" key="1">
    <citation type="submission" date="2019-08" db="EMBL/GenBank/DDBJ databases">
        <authorList>
            <person name="Khan S.A."/>
            <person name="Jeon C.O."/>
            <person name="Jeong S.E."/>
        </authorList>
    </citation>
    <scope>NUCLEOTIDE SEQUENCE [LARGE SCALE GENOMIC DNA]</scope>
    <source>
        <strain evidence="3">IMCC1728</strain>
    </source>
</reference>
<keyword evidence="1" id="KW-0812">Transmembrane</keyword>
<evidence type="ECO:0000256" key="1">
    <source>
        <dbReference type="SAM" id="Phobius"/>
    </source>
</evidence>
<feature type="transmembrane region" description="Helical" evidence="1">
    <location>
        <begin position="112"/>
        <end position="132"/>
    </location>
</feature>